<feature type="non-terminal residue" evidence="2">
    <location>
        <position position="86"/>
    </location>
</feature>
<gene>
    <name evidence="2" type="ORF">EV702DRAFT_1144625</name>
</gene>
<protein>
    <submittedName>
        <fullName evidence="2">Uncharacterized protein</fullName>
    </submittedName>
</protein>
<evidence type="ECO:0000256" key="1">
    <source>
        <dbReference type="SAM" id="Phobius"/>
    </source>
</evidence>
<sequence>MGLALTPDRRSTWLFILICPLLINNSSIHAPFCLNPVRSKHLTSIDLLAASLLSFLQVFVVVGGDTGPTLRHSSQSISRGPALASL</sequence>
<evidence type="ECO:0000313" key="3">
    <source>
        <dbReference type="Proteomes" id="UP000714275"/>
    </source>
</evidence>
<reference evidence="2" key="1">
    <citation type="journal article" date="2020" name="New Phytol.">
        <title>Comparative genomics reveals dynamic genome evolution in host specialist ectomycorrhizal fungi.</title>
        <authorList>
            <person name="Lofgren L.A."/>
            <person name="Nguyen N.H."/>
            <person name="Vilgalys R."/>
            <person name="Ruytinx J."/>
            <person name="Liao H.L."/>
            <person name="Branco S."/>
            <person name="Kuo A."/>
            <person name="LaButti K."/>
            <person name="Lipzen A."/>
            <person name="Andreopoulos W."/>
            <person name="Pangilinan J."/>
            <person name="Riley R."/>
            <person name="Hundley H."/>
            <person name="Na H."/>
            <person name="Barry K."/>
            <person name="Grigoriev I.V."/>
            <person name="Stajich J.E."/>
            <person name="Kennedy P.G."/>
        </authorList>
    </citation>
    <scope>NUCLEOTIDE SEQUENCE</scope>
    <source>
        <strain evidence="2">DOB743</strain>
    </source>
</reference>
<name>A0A9P7CY58_9AGAM</name>
<evidence type="ECO:0000313" key="2">
    <source>
        <dbReference type="EMBL" id="KAG1768425.1"/>
    </source>
</evidence>
<comment type="caution">
    <text evidence="2">The sequence shown here is derived from an EMBL/GenBank/DDBJ whole genome shotgun (WGS) entry which is preliminary data.</text>
</comment>
<dbReference type="EMBL" id="JABBWD010000079">
    <property type="protein sequence ID" value="KAG1768425.1"/>
    <property type="molecule type" value="Genomic_DNA"/>
</dbReference>
<keyword evidence="1" id="KW-0812">Transmembrane</keyword>
<dbReference type="Proteomes" id="UP000714275">
    <property type="component" value="Unassembled WGS sequence"/>
</dbReference>
<keyword evidence="1" id="KW-1133">Transmembrane helix</keyword>
<accession>A0A9P7CY58</accession>
<dbReference type="AlphaFoldDB" id="A0A9P7CY58"/>
<keyword evidence="3" id="KW-1185">Reference proteome</keyword>
<organism evidence="2 3">
    <name type="scientific">Suillus placidus</name>
    <dbReference type="NCBI Taxonomy" id="48579"/>
    <lineage>
        <taxon>Eukaryota</taxon>
        <taxon>Fungi</taxon>
        <taxon>Dikarya</taxon>
        <taxon>Basidiomycota</taxon>
        <taxon>Agaricomycotina</taxon>
        <taxon>Agaricomycetes</taxon>
        <taxon>Agaricomycetidae</taxon>
        <taxon>Boletales</taxon>
        <taxon>Suillineae</taxon>
        <taxon>Suillaceae</taxon>
        <taxon>Suillus</taxon>
    </lineage>
</organism>
<proteinExistence type="predicted"/>
<feature type="transmembrane region" description="Helical" evidence="1">
    <location>
        <begin position="45"/>
        <end position="64"/>
    </location>
</feature>
<feature type="transmembrane region" description="Helical" evidence="1">
    <location>
        <begin position="12"/>
        <end position="33"/>
    </location>
</feature>
<keyword evidence="1" id="KW-0472">Membrane</keyword>